<dbReference type="KEGG" id="lgi:LOTGIDRAFT_165427"/>
<dbReference type="CTD" id="20240047"/>
<dbReference type="AlphaFoldDB" id="V3ZC65"/>
<evidence type="ECO:0000313" key="1">
    <source>
        <dbReference type="EMBL" id="ESO88643.1"/>
    </source>
</evidence>
<dbReference type="EMBL" id="KB202656">
    <property type="protein sequence ID" value="ESO88643.1"/>
    <property type="molecule type" value="Genomic_DNA"/>
</dbReference>
<dbReference type="OMA" id="NGHIMPC"/>
<dbReference type="HOGENOM" id="CLU_740309_0_0_1"/>
<dbReference type="RefSeq" id="XP_009060691.1">
    <property type="nucleotide sequence ID" value="XM_009062443.1"/>
</dbReference>
<dbReference type="Proteomes" id="UP000030746">
    <property type="component" value="Unassembled WGS sequence"/>
</dbReference>
<accession>V3ZC65</accession>
<name>V3ZC65_LOTGI</name>
<evidence type="ECO:0000313" key="2">
    <source>
        <dbReference type="Proteomes" id="UP000030746"/>
    </source>
</evidence>
<protein>
    <submittedName>
        <fullName evidence="1">Uncharacterized protein</fullName>
    </submittedName>
</protein>
<sequence>MYMAKLKDTGHTHDDLLVQSIGKGFLAGQPGVVLTNSIVSTDKEKDYNKLLAWAEVTNLSAEKKGTAVALSLPEPREEQNRAEEDRPEIFKIRGQVFDQIPLESLKVENGLQTLIDFLDENLGKDDLVDCLEKYEEFDSYTRKDNSTIGEYIAEFNIRYRRIEKKKINLPPEILAYQLVKRAKLSEDEKLLVLTGMNYSSRETLYEQAKTSLKKFKGWEMNRSTSTKPAIKLEPAFLAEHEEALNMSGYVRRDSSYNRGGYRGNNSRGCRGGYIRGNVQRGAQGRFSGTSIQKVTKKINDPGPDGNPLRCPSCGSYRHLMADCPDSYENMFLFTGYQKNDVSILGKDAQNFAVLESACSGTVCGSKWMKNYMDA</sequence>
<gene>
    <name evidence="1" type="ORF">LOTGIDRAFT_165427</name>
</gene>
<organism evidence="1 2">
    <name type="scientific">Lottia gigantea</name>
    <name type="common">Giant owl limpet</name>
    <dbReference type="NCBI Taxonomy" id="225164"/>
    <lineage>
        <taxon>Eukaryota</taxon>
        <taxon>Metazoa</taxon>
        <taxon>Spiralia</taxon>
        <taxon>Lophotrochozoa</taxon>
        <taxon>Mollusca</taxon>
        <taxon>Gastropoda</taxon>
        <taxon>Patellogastropoda</taxon>
        <taxon>Lottioidea</taxon>
        <taxon>Lottiidae</taxon>
        <taxon>Lottia</taxon>
    </lineage>
</organism>
<dbReference type="GeneID" id="20240047"/>
<reference evidence="1 2" key="1">
    <citation type="journal article" date="2013" name="Nature">
        <title>Insights into bilaterian evolution from three spiralian genomes.</title>
        <authorList>
            <person name="Simakov O."/>
            <person name="Marletaz F."/>
            <person name="Cho S.J."/>
            <person name="Edsinger-Gonzales E."/>
            <person name="Havlak P."/>
            <person name="Hellsten U."/>
            <person name="Kuo D.H."/>
            <person name="Larsson T."/>
            <person name="Lv J."/>
            <person name="Arendt D."/>
            <person name="Savage R."/>
            <person name="Osoegawa K."/>
            <person name="de Jong P."/>
            <person name="Grimwood J."/>
            <person name="Chapman J.A."/>
            <person name="Shapiro H."/>
            <person name="Aerts A."/>
            <person name="Otillar R.P."/>
            <person name="Terry A.Y."/>
            <person name="Boore J.L."/>
            <person name="Grigoriev I.V."/>
            <person name="Lindberg D.R."/>
            <person name="Seaver E.C."/>
            <person name="Weisblat D.A."/>
            <person name="Putnam N.H."/>
            <person name="Rokhsar D.S."/>
        </authorList>
    </citation>
    <scope>NUCLEOTIDE SEQUENCE [LARGE SCALE GENOMIC DNA]</scope>
</reference>
<keyword evidence="2" id="KW-1185">Reference proteome</keyword>
<proteinExistence type="predicted"/>